<gene>
    <name evidence="13 14" type="primary">flhB</name>
    <name evidence="14" type="ORF">DD681_01820</name>
</gene>
<evidence type="ECO:0000256" key="6">
    <source>
        <dbReference type="ARBA" id="ARBA00022692"/>
    </source>
</evidence>
<keyword evidence="14" id="KW-0282">Flagellum</keyword>
<dbReference type="InterPro" id="IPR006135">
    <property type="entry name" value="T3SS_substrate_exporter"/>
</dbReference>
<reference evidence="14 15" key="1">
    <citation type="submission" date="2018-04" db="EMBL/GenBank/DDBJ databases">
        <title>Genome sequence of Buchnera aphidicola from Melaphis sacchari.</title>
        <authorList>
            <person name="Geib S.M."/>
            <person name="Palmer N.A."/>
            <person name="Sattler S.E."/>
            <person name="Sarath G."/>
        </authorList>
    </citation>
    <scope>NUCLEOTIDE SEQUENCE [LARGE SCALE GENOMIC DNA]</scope>
    <source>
        <strain evidence="14 15">LSU</strain>
    </source>
</reference>
<accession>A0A2U8DFF5</accession>
<evidence type="ECO:0000256" key="12">
    <source>
        <dbReference type="ARBA" id="ARBA00025078"/>
    </source>
</evidence>
<dbReference type="Pfam" id="PF01312">
    <property type="entry name" value="Bac_export_2"/>
    <property type="match status" value="1"/>
</dbReference>
<keyword evidence="9 13" id="KW-1133">Transmembrane helix</keyword>
<dbReference type="Gene3D" id="3.40.1690.10">
    <property type="entry name" value="secretion proteins EscU"/>
    <property type="match status" value="1"/>
</dbReference>
<dbReference type="NCBIfam" id="TIGR00328">
    <property type="entry name" value="flhB"/>
    <property type="match status" value="1"/>
</dbReference>
<organism evidence="14 15">
    <name type="scientific">Buchnera aphidicola</name>
    <name type="common">Melanaphis sacchari</name>
    <dbReference type="NCBI Taxonomy" id="2173854"/>
    <lineage>
        <taxon>Bacteria</taxon>
        <taxon>Pseudomonadati</taxon>
        <taxon>Pseudomonadota</taxon>
        <taxon>Gammaproteobacteria</taxon>
        <taxon>Enterobacterales</taxon>
        <taxon>Erwiniaceae</taxon>
        <taxon>Buchnera</taxon>
    </lineage>
</organism>
<evidence type="ECO:0000256" key="1">
    <source>
        <dbReference type="ARBA" id="ARBA00004651"/>
    </source>
</evidence>
<keyword evidence="11 13" id="KW-1006">Bacterial flagellum protein export</keyword>
<dbReference type="RefSeq" id="WP_158341311.1">
    <property type="nucleotide sequence ID" value="NZ_CP029161.1"/>
</dbReference>
<proteinExistence type="inferred from homology"/>
<comment type="similarity">
    <text evidence="2 13">Belongs to the type III secretion exporter family.</text>
</comment>
<dbReference type="AlphaFoldDB" id="A0A2U8DFF5"/>
<keyword evidence="4 13" id="KW-0813">Transport</keyword>
<dbReference type="OrthoDB" id="9807950at2"/>
<dbReference type="GO" id="GO:0005886">
    <property type="term" value="C:plasma membrane"/>
    <property type="evidence" value="ECO:0007669"/>
    <property type="project" value="UniProtKB-SubCell"/>
</dbReference>
<dbReference type="PANTHER" id="PTHR30531">
    <property type="entry name" value="FLAGELLAR BIOSYNTHETIC PROTEIN FLHB"/>
    <property type="match status" value="1"/>
</dbReference>
<feature type="transmembrane region" description="Helical" evidence="13">
    <location>
        <begin position="33"/>
        <end position="49"/>
    </location>
</feature>
<evidence type="ECO:0000256" key="11">
    <source>
        <dbReference type="ARBA" id="ARBA00023225"/>
    </source>
</evidence>
<keyword evidence="5 13" id="KW-1003">Cell membrane</keyword>
<evidence type="ECO:0000256" key="2">
    <source>
        <dbReference type="ARBA" id="ARBA00010690"/>
    </source>
</evidence>
<protein>
    <recommendedName>
        <fullName evidence="3 13">Flagellar biosynthetic protein FlhB</fullName>
    </recommendedName>
</protein>
<dbReference type="Proteomes" id="UP000244884">
    <property type="component" value="Chromosome"/>
</dbReference>
<evidence type="ECO:0000256" key="5">
    <source>
        <dbReference type="ARBA" id="ARBA00022475"/>
    </source>
</evidence>
<dbReference type="InterPro" id="IPR006136">
    <property type="entry name" value="FlhB"/>
</dbReference>
<sequence>MNLNTNEDKTEQPTEHHIKKFQKKGKTRYSRELNSLLILISGMLGLWFLRDQIFVQFSQIMHNSFCFDKKTILLNEKNILFNLFLILKKILIIFFPFFLCLIITCVFPSILFSGIKFGFKSFQLNFKKINPLDGFKRIFSKKILIEFFKIVLKLLIITCIFLLYLKIFFNEIFLLNTKNIISASFCGWNFIVSFCFIIISGLIPVVLLDVIWQKWAYYKKIKMTRQEVKNDFKEQEGNPYVKMKIRQLMKLNLRKRMIIDVAKSDVVITNPIHYSVALKYDMYKMNAPKVVAKGVGDLAIKIQRVALKHKVPIISSPLLSRSLYRYSEIGHYIPGSLYKAVAEVLAWSWKVKKWRKEGGNFPQEPKDISIPSDLIYTGETKK</sequence>
<keyword evidence="14" id="KW-0969">Cilium</keyword>
<keyword evidence="8 13" id="KW-0653">Protein transport</keyword>
<keyword evidence="7 13" id="KW-1005">Bacterial flagellum biogenesis</keyword>
<dbReference type="GO" id="GO:0044780">
    <property type="term" value="P:bacterial-type flagellum assembly"/>
    <property type="evidence" value="ECO:0007669"/>
    <property type="project" value="InterPro"/>
</dbReference>
<comment type="subcellular location">
    <subcellularLocation>
        <location evidence="1">Cell membrane</location>
        <topology evidence="1">Multi-pass membrane protein</topology>
    </subcellularLocation>
</comment>
<evidence type="ECO:0000256" key="9">
    <source>
        <dbReference type="ARBA" id="ARBA00022989"/>
    </source>
</evidence>
<evidence type="ECO:0000256" key="10">
    <source>
        <dbReference type="ARBA" id="ARBA00023136"/>
    </source>
</evidence>
<evidence type="ECO:0000256" key="3">
    <source>
        <dbReference type="ARBA" id="ARBA00021622"/>
    </source>
</evidence>
<dbReference type="PANTHER" id="PTHR30531:SF12">
    <property type="entry name" value="FLAGELLAR BIOSYNTHETIC PROTEIN FLHB"/>
    <property type="match status" value="1"/>
</dbReference>
<dbReference type="SUPFAM" id="SSF160544">
    <property type="entry name" value="EscU C-terminal domain-like"/>
    <property type="match status" value="1"/>
</dbReference>
<name>A0A2U8DFF5_9GAMM</name>
<dbReference type="PRINTS" id="PR00950">
    <property type="entry name" value="TYPE3IMSPROT"/>
</dbReference>
<evidence type="ECO:0000256" key="13">
    <source>
        <dbReference type="RuleBase" id="RU364091"/>
    </source>
</evidence>
<keyword evidence="10 13" id="KW-0472">Membrane</keyword>
<evidence type="ECO:0000256" key="7">
    <source>
        <dbReference type="ARBA" id="ARBA00022795"/>
    </source>
</evidence>
<dbReference type="InterPro" id="IPR029025">
    <property type="entry name" value="T3SS_substrate_exporter_C"/>
</dbReference>
<keyword evidence="14" id="KW-0966">Cell projection</keyword>
<evidence type="ECO:0000256" key="8">
    <source>
        <dbReference type="ARBA" id="ARBA00022927"/>
    </source>
</evidence>
<dbReference type="EMBL" id="CP029161">
    <property type="protein sequence ID" value="AWH90538.1"/>
    <property type="molecule type" value="Genomic_DNA"/>
</dbReference>
<comment type="function">
    <text evidence="12 13">Required for formation of the rod structure in the basal body of the flagellar apparatus. Together with FliI and FliH, may constitute the export apparatus of flagellin.</text>
</comment>
<evidence type="ECO:0000256" key="4">
    <source>
        <dbReference type="ARBA" id="ARBA00022448"/>
    </source>
</evidence>
<keyword evidence="6 13" id="KW-0812">Transmembrane</keyword>
<evidence type="ECO:0000313" key="15">
    <source>
        <dbReference type="Proteomes" id="UP000244884"/>
    </source>
</evidence>
<evidence type="ECO:0000313" key="14">
    <source>
        <dbReference type="EMBL" id="AWH90538.1"/>
    </source>
</evidence>
<feature type="transmembrane region" description="Helical" evidence="13">
    <location>
        <begin position="189"/>
        <end position="212"/>
    </location>
</feature>
<feature type="transmembrane region" description="Helical" evidence="13">
    <location>
        <begin position="150"/>
        <end position="169"/>
    </location>
</feature>
<feature type="transmembrane region" description="Helical" evidence="13">
    <location>
        <begin position="90"/>
        <end position="112"/>
    </location>
</feature>
<dbReference type="GO" id="GO:0009306">
    <property type="term" value="P:protein secretion"/>
    <property type="evidence" value="ECO:0007669"/>
    <property type="project" value="InterPro"/>
</dbReference>